<dbReference type="PIRSF" id="PIRSF028696">
    <property type="entry name" value="UCP028696"/>
    <property type="match status" value="1"/>
</dbReference>
<gene>
    <name evidence="1" type="ORF">FOF44_12775</name>
</gene>
<dbReference type="EMBL" id="VMKJ01000028">
    <property type="protein sequence ID" value="TVO34807.1"/>
    <property type="molecule type" value="Genomic_DNA"/>
</dbReference>
<dbReference type="OrthoDB" id="6199337at2"/>
<comment type="caution">
    <text evidence="1">The sequence shown here is derived from an EMBL/GenBank/DDBJ whole genome shotgun (WGS) entry which is preliminary data.</text>
</comment>
<name>A0A557P2F9_9VIBR</name>
<dbReference type="InterPro" id="IPR016896">
    <property type="entry name" value="DUF2860"/>
</dbReference>
<dbReference type="AlphaFoldDB" id="A0A557P2F9"/>
<reference evidence="1 2" key="1">
    <citation type="submission" date="2019-07" db="EMBL/GenBank/DDBJ databases">
        <title>The draft genome sequence of Vibrio algivorus M1486.</title>
        <authorList>
            <person name="Meng X."/>
        </authorList>
    </citation>
    <scope>NUCLEOTIDE SEQUENCE [LARGE SCALE GENOMIC DNA]</scope>
    <source>
        <strain evidence="1 2">M1486</strain>
    </source>
</reference>
<sequence>MDMKIQHALCVILLLSSSTTYSDEMSGKWKEGFSGNAMLLFGVTQSDSLADSGNKKLNSLDDKGEAKTEGFIYPIAASNVNYTFSGGNHQLFLGTSNADIALGRPHFELGYGQYINKIGIFKVSYVPGLLKSTTWEDPFLVGSNREETDQRIQGIRLQYQEIFDTGLGFELAAGQRKIDDELSASQFSPTIQSELNRESDIYYSELSYLTPLSPKLFLRSSLAYLRQNAKGNAMSSDTYTGQLAVVQKFERSALTISFKYQYANFDDTHPIFLEKQEDDIVGIVSTYTYDDIFGWPGVGVAVMGGFTEKVSNLDFYEGSSWILASGVRYVF</sequence>
<dbReference type="Pfam" id="PF11059">
    <property type="entry name" value="DUF2860"/>
    <property type="match status" value="1"/>
</dbReference>
<evidence type="ECO:0000313" key="1">
    <source>
        <dbReference type="EMBL" id="TVO34807.1"/>
    </source>
</evidence>
<organism evidence="1 2">
    <name type="scientific">Vibrio algivorus</name>
    <dbReference type="NCBI Taxonomy" id="1667024"/>
    <lineage>
        <taxon>Bacteria</taxon>
        <taxon>Pseudomonadati</taxon>
        <taxon>Pseudomonadota</taxon>
        <taxon>Gammaproteobacteria</taxon>
        <taxon>Vibrionales</taxon>
        <taxon>Vibrionaceae</taxon>
        <taxon>Vibrio</taxon>
    </lineage>
</organism>
<accession>A0A557P2F9</accession>
<proteinExistence type="predicted"/>
<protein>
    <submittedName>
        <fullName evidence="1">DUF2860 domain-containing protein</fullName>
    </submittedName>
</protein>
<dbReference type="Proteomes" id="UP000319828">
    <property type="component" value="Unassembled WGS sequence"/>
</dbReference>
<evidence type="ECO:0000313" key="2">
    <source>
        <dbReference type="Proteomes" id="UP000319828"/>
    </source>
</evidence>